<accession>A0AAN6RYI0</accession>
<feature type="region of interest" description="Disordered" evidence="1">
    <location>
        <begin position="56"/>
        <end position="77"/>
    </location>
</feature>
<dbReference type="EMBL" id="MU854061">
    <property type="protein sequence ID" value="KAK3933829.1"/>
    <property type="molecule type" value="Genomic_DNA"/>
</dbReference>
<comment type="caution">
    <text evidence="2">The sequence shown here is derived from an EMBL/GenBank/DDBJ whole genome shotgun (WGS) entry which is preliminary data.</text>
</comment>
<proteinExistence type="predicted"/>
<reference evidence="3" key="1">
    <citation type="journal article" date="2023" name="Mol. Phylogenet. Evol.">
        <title>Genome-scale phylogeny and comparative genomics of the fungal order Sordariales.</title>
        <authorList>
            <person name="Hensen N."/>
            <person name="Bonometti L."/>
            <person name="Westerberg I."/>
            <person name="Brannstrom I.O."/>
            <person name="Guillou S."/>
            <person name="Cros-Aarteil S."/>
            <person name="Calhoun S."/>
            <person name="Haridas S."/>
            <person name="Kuo A."/>
            <person name="Mondo S."/>
            <person name="Pangilinan J."/>
            <person name="Riley R."/>
            <person name="LaButti K."/>
            <person name="Andreopoulos B."/>
            <person name="Lipzen A."/>
            <person name="Chen C."/>
            <person name="Yan M."/>
            <person name="Daum C."/>
            <person name="Ng V."/>
            <person name="Clum A."/>
            <person name="Steindorff A."/>
            <person name="Ohm R.A."/>
            <person name="Martin F."/>
            <person name="Silar P."/>
            <person name="Natvig D.O."/>
            <person name="Lalanne C."/>
            <person name="Gautier V."/>
            <person name="Ament-Velasquez S.L."/>
            <person name="Kruys A."/>
            <person name="Hutchinson M.I."/>
            <person name="Powell A.J."/>
            <person name="Barry K."/>
            <person name="Miller A.N."/>
            <person name="Grigoriev I.V."/>
            <person name="Debuchy R."/>
            <person name="Gladieux P."/>
            <person name="Hiltunen Thoren M."/>
            <person name="Johannesson H."/>
        </authorList>
    </citation>
    <scope>NUCLEOTIDE SEQUENCE [LARGE SCALE GENOMIC DNA]</scope>
    <source>
        <strain evidence="3">CBS 340.73</strain>
    </source>
</reference>
<keyword evidence="3" id="KW-1185">Reference proteome</keyword>
<feature type="non-terminal residue" evidence="2">
    <location>
        <position position="1"/>
    </location>
</feature>
<protein>
    <submittedName>
        <fullName evidence="2">Uncharacterized protein</fullName>
    </submittedName>
</protein>
<evidence type="ECO:0000256" key="1">
    <source>
        <dbReference type="SAM" id="MobiDB-lite"/>
    </source>
</evidence>
<gene>
    <name evidence="2" type="ORF">QBC46DRAFT_275019</name>
</gene>
<name>A0AAN6RYI0_9PEZI</name>
<feature type="compositionally biased region" description="Basic residues" evidence="1">
    <location>
        <begin position="67"/>
        <end position="77"/>
    </location>
</feature>
<sequence length="77" mass="8628">LGDLKLAWLWLEGRRAELRKGGDIVEKSRWEWRLDDRLRGQNRIPVIVATVPGGLAAKGKGGEGATKGRRKKSVHWA</sequence>
<organism evidence="2 3">
    <name type="scientific">Diplogelasinospora grovesii</name>
    <dbReference type="NCBI Taxonomy" id="303347"/>
    <lineage>
        <taxon>Eukaryota</taxon>
        <taxon>Fungi</taxon>
        <taxon>Dikarya</taxon>
        <taxon>Ascomycota</taxon>
        <taxon>Pezizomycotina</taxon>
        <taxon>Sordariomycetes</taxon>
        <taxon>Sordariomycetidae</taxon>
        <taxon>Sordariales</taxon>
        <taxon>Diplogelasinosporaceae</taxon>
        <taxon>Diplogelasinospora</taxon>
    </lineage>
</organism>
<evidence type="ECO:0000313" key="3">
    <source>
        <dbReference type="Proteomes" id="UP001303473"/>
    </source>
</evidence>
<evidence type="ECO:0000313" key="2">
    <source>
        <dbReference type="EMBL" id="KAK3933829.1"/>
    </source>
</evidence>
<dbReference type="Proteomes" id="UP001303473">
    <property type="component" value="Unassembled WGS sequence"/>
</dbReference>
<dbReference type="AlphaFoldDB" id="A0AAN6RYI0"/>